<name>A0AAD3XHE4_NEPGR</name>
<evidence type="ECO:0000256" key="1">
    <source>
        <dbReference type="SAM" id="Coils"/>
    </source>
</evidence>
<dbReference type="Proteomes" id="UP001279734">
    <property type="component" value="Unassembled WGS sequence"/>
</dbReference>
<proteinExistence type="predicted"/>
<dbReference type="EMBL" id="BSYO01000005">
    <property type="protein sequence ID" value="GMH04649.1"/>
    <property type="molecule type" value="Genomic_DNA"/>
</dbReference>
<reference evidence="2" key="1">
    <citation type="submission" date="2023-05" db="EMBL/GenBank/DDBJ databases">
        <title>Nepenthes gracilis genome sequencing.</title>
        <authorList>
            <person name="Fukushima K."/>
        </authorList>
    </citation>
    <scope>NUCLEOTIDE SEQUENCE</scope>
    <source>
        <strain evidence="2">SING2019-196</strain>
    </source>
</reference>
<protein>
    <submittedName>
        <fullName evidence="2">Uncharacterized protein</fullName>
    </submittedName>
</protein>
<sequence>MVSFSEDFHFLSASSGTSTFPDIGTINGKFNCDYLVPVKLGALMFSAESTLSSGRTATLFHPGCIRTLTTGFIEAYAPILIILTHFLCHWLRYVFWREGPYFDQAYQKAGFRDEERYNREMKEYKEKLKQRQEDCRESRADYCELFSFCYYHRS</sequence>
<organism evidence="2 3">
    <name type="scientific">Nepenthes gracilis</name>
    <name type="common">Slender pitcher plant</name>
    <dbReference type="NCBI Taxonomy" id="150966"/>
    <lineage>
        <taxon>Eukaryota</taxon>
        <taxon>Viridiplantae</taxon>
        <taxon>Streptophyta</taxon>
        <taxon>Embryophyta</taxon>
        <taxon>Tracheophyta</taxon>
        <taxon>Spermatophyta</taxon>
        <taxon>Magnoliopsida</taxon>
        <taxon>eudicotyledons</taxon>
        <taxon>Gunneridae</taxon>
        <taxon>Pentapetalae</taxon>
        <taxon>Caryophyllales</taxon>
        <taxon>Nepenthaceae</taxon>
        <taxon>Nepenthes</taxon>
    </lineage>
</organism>
<feature type="coiled-coil region" evidence="1">
    <location>
        <begin position="114"/>
        <end position="141"/>
    </location>
</feature>
<keyword evidence="1" id="KW-0175">Coiled coil</keyword>
<gene>
    <name evidence="2" type="ORF">Nepgr_006489</name>
</gene>
<comment type="caution">
    <text evidence="2">The sequence shown here is derived from an EMBL/GenBank/DDBJ whole genome shotgun (WGS) entry which is preliminary data.</text>
</comment>
<keyword evidence="3" id="KW-1185">Reference proteome</keyword>
<accession>A0AAD3XHE4</accession>
<dbReference type="AlphaFoldDB" id="A0AAD3XHE4"/>
<evidence type="ECO:0000313" key="3">
    <source>
        <dbReference type="Proteomes" id="UP001279734"/>
    </source>
</evidence>
<evidence type="ECO:0000313" key="2">
    <source>
        <dbReference type="EMBL" id="GMH04649.1"/>
    </source>
</evidence>